<sequence>ILYSRGPQSEQRVYGRQTCSTVRVVILTESYKMPTEHNIIPGGRSHKTLAIGGTGRPLVWRDLWLKPVGPDHHVKHDVRGKFSSPRQKSPVSTSPPTLSCMRTSRQSRPMDFRGRRYRRNTTLEHGRNGDREIDTYSALIRSAHIQNASWRSAQRYRLKRGGRGNHGAIGTVLADPVGTHPESARLEVATTKSAPASRRRMEERGPIFPVSMRKEPEGYPIFPNVVHRASKASSVDDQRKFEGRAPNPRYPAANWTRKVPIPEVSDGRFPSGDEGGESKGGFTSGPQRSKIEENPVGTHTPKSPVFVQGSP</sequence>
<feature type="compositionally biased region" description="Basic and acidic residues" evidence="1">
    <location>
        <begin position="234"/>
        <end position="243"/>
    </location>
</feature>
<name>A0AAV9ZQM3_9AGAR</name>
<feature type="non-terminal residue" evidence="2">
    <location>
        <position position="1"/>
    </location>
</feature>
<organism evidence="2 3">
    <name type="scientific">Favolaschia claudopus</name>
    <dbReference type="NCBI Taxonomy" id="2862362"/>
    <lineage>
        <taxon>Eukaryota</taxon>
        <taxon>Fungi</taxon>
        <taxon>Dikarya</taxon>
        <taxon>Basidiomycota</taxon>
        <taxon>Agaricomycotina</taxon>
        <taxon>Agaricomycetes</taxon>
        <taxon>Agaricomycetidae</taxon>
        <taxon>Agaricales</taxon>
        <taxon>Marasmiineae</taxon>
        <taxon>Mycenaceae</taxon>
        <taxon>Favolaschia</taxon>
    </lineage>
</organism>
<comment type="caution">
    <text evidence="2">The sequence shown here is derived from an EMBL/GenBank/DDBJ whole genome shotgun (WGS) entry which is preliminary data.</text>
</comment>
<evidence type="ECO:0000313" key="2">
    <source>
        <dbReference type="EMBL" id="KAK6988447.1"/>
    </source>
</evidence>
<dbReference type="EMBL" id="JAWWNJ010000123">
    <property type="protein sequence ID" value="KAK6988447.1"/>
    <property type="molecule type" value="Genomic_DNA"/>
</dbReference>
<protein>
    <submittedName>
        <fullName evidence="2">Uncharacterized protein</fullName>
    </submittedName>
</protein>
<gene>
    <name evidence="2" type="ORF">R3P38DRAFT_3444274</name>
</gene>
<evidence type="ECO:0000256" key="1">
    <source>
        <dbReference type="SAM" id="MobiDB-lite"/>
    </source>
</evidence>
<feature type="region of interest" description="Disordered" evidence="1">
    <location>
        <begin position="77"/>
        <end position="110"/>
    </location>
</feature>
<dbReference type="Proteomes" id="UP001362999">
    <property type="component" value="Unassembled WGS sequence"/>
</dbReference>
<accession>A0AAV9ZQM3</accession>
<feature type="region of interest" description="Disordered" evidence="1">
    <location>
        <begin position="229"/>
        <end position="311"/>
    </location>
</feature>
<evidence type="ECO:0000313" key="3">
    <source>
        <dbReference type="Proteomes" id="UP001362999"/>
    </source>
</evidence>
<dbReference type="AlphaFoldDB" id="A0AAV9ZQM3"/>
<keyword evidence="3" id="KW-1185">Reference proteome</keyword>
<proteinExistence type="predicted"/>
<feature type="compositionally biased region" description="Polar residues" evidence="1">
    <location>
        <begin position="84"/>
        <end position="107"/>
    </location>
</feature>
<reference evidence="2 3" key="1">
    <citation type="journal article" date="2024" name="J Genomics">
        <title>Draft genome sequencing and assembly of Favolaschia claudopus CIRM-BRFM 2984 isolated from oak limbs.</title>
        <authorList>
            <person name="Navarro D."/>
            <person name="Drula E."/>
            <person name="Chaduli D."/>
            <person name="Cazenave R."/>
            <person name="Ahrendt S."/>
            <person name="Wang J."/>
            <person name="Lipzen A."/>
            <person name="Daum C."/>
            <person name="Barry K."/>
            <person name="Grigoriev I.V."/>
            <person name="Favel A."/>
            <person name="Rosso M.N."/>
            <person name="Martin F."/>
        </authorList>
    </citation>
    <scope>NUCLEOTIDE SEQUENCE [LARGE SCALE GENOMIC DNA]</scope>
    <source>
        <strain evidence="2 3">CIRM-BRFM 2984</strain>
    </source>
</reference>